<feature type="domain" description="RDRP core" evidence="3">
    <location>
        <begin position="75"/>
        <end position="399"/>
    </location>
</feature>
<keyword evidence="1" id="KW-0696">RNA-directed RNA polymerase</keyword>
<keyword evidence="2" id="KW-0732">Signal</keyword>
<evidence type="ECO:0000313" key="5">
    <source>
        <dbReference type="Proteomes" id="UP000305067"/>
    </source>
</evidence>
<dbReference type="OrthoDB" id="10055769at2759"/>
<keyword evidence="1" id="KW-0548">Nucleotidyltransferase</keyword>
<dbReference type="GO" id="GO:0003968">
    <property type="term" value="F:RNA-directed RNA polymerase activity"/>
    <property type="evidence" value="ECO:0007669"/>
    <property type="project" value="UniProtKB-KW"/>
</dbReference>
<dbReference type="EC" id="2.7.7.48" evidence="1"/>
<keyword evidence="1" id="KW-0808">Transferase</keyword>
<protein>
    <recommendedName>
        <fullName evidence="1">RNA-dependent RNA polymerase</fullName>
        <ecNumber evidence="1">2.7.7.48</ecNumber>
    </recommendedName>
</protein>
<feature type="domain" description="RDRP core" evidence="3">
    <location>
        <begin position="400"/>
        <end position="526"/>
    </location>
</feature>
<dbReference type="PANTHER" id="PTHR23079:SF55">
    <property type="entry name" value="RNA-DIRECTED RNA POLYMERASE"/>
    <property type="match status" value="1"/>
</dbReference>
<evidence type="ECO:0000256" key="2">
    <source>
        <dbReference type="SAM" id="SignalP"/>
    </source>
</evidence>
<comment type="similarity">
    <text evidence="1">Belongs to the RdRP family.</text>
</comment>
<gene>
    <name evidence="4" type="ORF">BDV98DRAFT_588856</name>
</gene>
<organism evidence="4 5">
    <name type="scientific">Pterulicium gracile</name>
    <dbReference type="NCBI Taxonomy" id="1884261"/>
    <lineage>
        <taxon>Eukaryota</taxon>
        <taxon>Fungi</taxon>
        <taxon>Dikarya</taxon>
        <taxon>Basidiomycota</taxon>
        <taxon>Agaricomycotina</taxon>
        <taxon>Agaricomycetes</taxon>
        <taxon>Agaricomycetidae</taxon>
        <taxon>Agaricales</taxon>
        <taxon>Pleurotineae</taxon>
        <taxon>Pterulaceae</taxon>
        <taxon>Pterulicium</taxon>
    </lineage>
</organism>
<dbReference type="GO" id="GO:0003723">
    <property type="term" value="F:RNA binding"/>
    <property type="evidence" value="ECO:0007669"/>
    <property type="project" value="UniProtKB-KW"/>
</dbReference>
<dbReference type="STRING" id="1884261.A0A5C3QZ40"/>
<dbReference type="GO" id="GO:0031380">
    <property type="term" value="C:nuclear RNA-directed RNA polymerase complex"/>
    <property type="evidence" value="ECO:0007669"/>
    <property type="project" value="TreeGrafter"/>
</dbReference>
<dbReference type="PANTHER" id="PTHR23079">
    <property type="entry name" value="RNA-DEPENDENT RNA POLYMERASE"/>
    <property type="match status" value="1"/>
</dbReference>
<comment type="catalytic activity">
    <reaction evidence="1">
        <text>RNA(n) + a ribonucleoside 5'-triphosphate = RNA(n+1) + diphosphate</text>
        <dbReference type="Rhea" id="RHEA:21248"/>
        <dbReference type="Rhea" id="RHEA-COMP:14527"/>
        <dbReference type="Rhea" id="RHEA-COMP:17342"/>
        <dbReference type="ChEBI" id="CHEBI:33019"/>
        <dbReference type="ChEBI" id="CHEBI:61557"/>
        <dbReference type="ChEBI" id="CHEBI:140395"/>
        <dbReference type="EC" id="2.7.7.48"/>
    </reaction>
</comment>
<accession>A0A5C3QZ40</accession>
<keyword evidence="5" id="KW-1185">Reference proteome</keyword>
<proteinExistence type="inferred from homology"/>
<reference evidence="4 5" key="1">
    <citation type="journal article" date="2019" name="Nat. Ecol. Evol.">
        <title>Megaphylogeny resolves global patterns of mushroom evolution.</title>
        <authorList>
            <person name="Varga T."/>
            <person name="Krizsan K."/>
            <person name="Foldi C."/>
            <person name="Dima B."/>
            <person name="Sanchez-Garcia M."/>
            <person name="Sanchez-Ramirez S."/>
            <person name="Szollosi G.J."/>
            <person name="Szarkandi J.G."/>
            <person name="Papp V."/>
            <person name="Albert L."/>
            <person name="Andreopoulos W."/>
            <person name="Angelini C."/>
            <person name="Antonin V."/>
            <person name="Barry K.W."/>
            <person name="Bougher N.L."/>
            <person name="Buchanan P."/>
            <person name="Buyck B."/>
            <person name="Bense V."/>
            <person name="Catcheside P."/>
            <person name="Chovatia M."/>
            <person name="Cooper J."/>
            <person name="Damon W."/>
            <person name="Desjardin D."/>
            <person name="Finy P."/>
            <person name="Geml J."/>
            <person name="Haridas S."/>
            <person name="Hughes K."/>
            <person name="Justo A."/>
            <person name="Karasinski D."/>
            <person name="Kautmanova I."/>
            <person name="Kiss B."/>
            <person name="Kocsube S."/>
            <person name="Kotiranta H."/>
            <person name="LaButti K.M."/>
            <person name="Lechner B.E."/>
            <person name="Liimatainen K."/>
            <person name="Lipzen A."/>
            <person name="Lukacs Z."/>
            <person name="Mihaltcheva S."/>
            <person name="Morgado L.N."/>
            <person name="Niskanen T."/>
            <person name="Noordeloos M.E."/>
            <person name="Ohm R.A."/>
            <person name="Ortiz-Santana B."/>
            <person name="Ovrebo C."/>
            <person name="Racz N."/>
            <person name="Riley R."/>
            <person name="Savchenko A."/>
            <person name="Shiryaev A."/>
            <person name="Soop K."/>
            <person name="Spirin V."/>
            <person name="Szebenyi C."/>
            <person name="Tomsovsky M."/>
            <person name="Tulloss R.E."/>
            <person name="Uehling J."/>
            <person name="Grigoriev I.V."/>
            <person name="Vagvolgyi C."/>
            <person name="Papp T."/>
            <person name="Martin F.M."/>
            <person name="Miettinen O."/>
            <person name="Hibbett D.S."/>
            <person name="Nagy L.G."/>
        </authorList>
    </citation>
    <scope>NUCLEOTIDE SEQUENCE [LARGE SCALE GENOMIC DNA]</scope>
    <source>
        <strain evidence="4 5">CBS 309.79</strain>
    </source>
</reference>
<evidence type="ECO:0000259" key="3">
    <source>
        <dbReference type="Pfam" id="PF05183"/>
    </source>
</evidence>
<dbReference type="EMBL" id="ML178815">
    <property type="protein sequence ID" value="TFL06608.1"/>
    <property type="molecule type" value="Genomic_DNA"/>
</dbReference>
<dbReference type="Proteomes" id="UP000305067">
    <property type="component" value="Unassembled WGS sequence"/>
</dbReference>
<name>A0A5C3QZ40_9AGAR</name>
<dbReference type="Pfam" id="PF05183">
    <property type="entry name" value="RdRP"/>
    <property type="match status" value="2"/>
</dbReference>
<dbReference type="InterPro" id="IPR057596">
    <property type="entry name" value="RDRP_core"/>
</dbReference>
<sequence length="741" mass="82374">MARVNILSALGLFLGFLQIFVNASPASQAEQLSIGEIINLLGLGFVNQINTIISLQSLETNLVEFVLTKRSLADSADWTEEKGKASPEQIMTDGAGFINRAGLAIITRRLSLGLSPAAVQARIAGAKGLWILHPSDDSSESRIWIRTSQNKINLRKPEEYQQVWHHHAHTILDFLCASHVGNMAYISPQSITNLSHNGVSDKILCELMVSALRLEVEPFLNWTGPNAELLLWDTINKAGRVVGSRLQRIAKERARALGLQQKNYGDEYADEVPNAASTIDIQDKHNAELDATASKPLHEQAVEMIQAGFKPQESLVLWSKGKWMLKQVVASGTKDFRIPVQRSAQAFIIPDPLGVLAEGQIYFRSSKPILDADSQTAFHVLTGDALIGRYPLRLASDIRPSYLSGGDYDGDTAFLLWEPALLGAFRQPDLVPPPANLLSENFVKEIETVTDFCERLQTVKTPSKQQAKFQKKLLDSCLDPHVGQYSKFHERAVYMFGYGSHQAIRLGHIFNYVLDGRKSGLLLKREVFQLDHRQYSSPLPTSFDSTPRDPDVVCAKRSPGLPRFILESLANVGEKQYKEYLNRFYKISPAGIEERETRDAQLLKPYDDALRIAKTAASGNFSVILTELEMVKAHVVQAKDKWGMAVRQKDNEKLLLEISSFYADHPSTTLIPNIEEVKASYAYHLCNGRPYFAFSIAFVDICAIKARASPSGDAPSLKRFDQVKSISAAAVRVLTMADDLN</sequence>
<dbReference type="AlphaFoldDB" id="A0A5C3QZ40"/>
<dbReference type="InterPro" id="IPR007855">
    <property type="entry name" value="RDRP"/>
</dbReference>
<feature type="chain" id="PRO_5023143984" description="RNA-dependent RNA polymerase" evidence="2">
    <location>
        <begin position="24"/>
        <end position="741"/>
    </location>
</feature>
<keyword evidence="1" id="KW-0694">RNA-binding</keyword>
<evidence type="ECO:0000313" key="4">
    <source>
        <dbReference type="EMBL" id="TFL06608.1"/>
    </source>
</evidence>
<feature type="signal peptide" evidence="2">
    <location>
        <begin position="1"/>
        <end position="23"/>
    </location>
</feature>
<dbReference type="GO" id="GO:0030422">
    <property type="term" value="P:siRNA processing"/>
    <property type="evidence" value="ECO:0007669"/>
    <property type="project" value="TreeGrafter"/>
</dbReference>
<evidence type="ECO:0000256" key="1">
    <source>
        <dbReference type="RuleBase" id="RU363098"/>
    </source>
</evidence>